<sequence>RMLLAESYNALYYPDLAVGEAYKALLVLDEMLDEPGDDRRAWDCARRSIALRSGSAAAVNVEVQDDEVLVWVTEHWLDFVYTHLVEVLIDMGCLRSAGEFLHRWSAAKPDADLSPFEKRLRDVSQRRCGSADGPPSLKELPDRTMVRRELYPWNNHEPDRFAPKCLDFLNERMREVAPKLEVRAVELPLLQPDAPAKACKQLGVFAKQDIQPGETILVEKSLLTASSRMHDSFCDACSTRLPRAPTASSTPEEVTAFEACVPCDDCDDVVFCSAECRHQALRTYHDLLCGEDVDTIAKDAPPAEAADAMYSLLLLRALAMAGQQSEHPLDLPEVKYIWGDYHGVPLAEGPVYTHTPDEWDARKPEIDEEDASGGFPRTLPFSFHANVVLPLHMLEKIGFDPLDPIGEGLSDVWVVNTLYAKFRGTASARQGPDGRPEVAAVHPLWCLANHDCDPNVAWDWDGAVRFWARERRAQWKGRKRRRKPGLRAGDQVLSHYTDVELGVKDRREWAAGALGGTCMCERCVWESGLGSGLGSGLE</sequence>
<dbReference type="PROSITE" id="PS50280">
    <property type="entry name" value="SET"/>
    <property type="match status" value="1"/>
</dbReference>
<dbReference type="InterPro" id="IPR046341">
    <property type="entry name" value="SET_dom_sf"/>
</dbReference>
<reference evidence="2" key="1">
    <citation type="journal article" date="2020" name="Stud. Mycol.">
        <title>101 Dothideomycetes genomes: a test case for predicting lifestyles and emergence of pathogens.</title>
        <authorList>
            <person name="Haridas S."/>
            <person name="Albert R."/>
            <person name="Binder M."/>
            <person name="Bloem J."/>
            <person name="Labutti K."/>
            <person name="Salamov A."/>
            <person name="Andreopoulos B."/>
            <person name="Baker S."/>
            <person name="Barry K."/>
            <person name="Bills G."/>
            <person name="Bluhm B."/>
            <person name="Cannon C."/>
            <person name="Castanera R."/>
            <person name="Culley D."/>
            <person name="Daum C."/>
            <person name="Ezra D."/>
            <person name="Gonzalez J."/>
            <person name="Henrissat B."/>
            <person name="Kuo A."/>
            <person name="Liang C."/>
            <person name="Lipzen A."/>
            <person name="Lutzoni F."/>
            <person name="Magnuson J."/>
            <person name="Mondo S."/>
            <person name="Nolan M."/>
            <person name="Ohm R."/>
            <person name="Pangilinan J."/>
            <person name="Park H.-J."/>
            <person name="Ramirez L."/>
            <person name="Alfaro M."/>
            <person name="Sun H."/>
            <person name="Tritt A."/>
            <person name="Yoshinaga Y."/>
            <person name="Zwiers L.-H."/>
            <person name="Turgeon B."/>
            <person name="Goodwin S."/>
            <person name="Spatafora J."/>
            <person name="Crous P."/>
            <person name="Grigoriev I."/>
        </authorList>
    </citation>
    <scope>NUCLEOTIDE SEQUENCE</scope>
    <source>
        <strain evidence="2">ATCC 16933</strain>
    </source>
</reference>
<gene>
    <name evidence="2" type="ORF">BDY21DRAFT_278196</name>
</gene>
<evidence type="ECO:0000313" key="3">
    <source>
        <dbReference type="Proteomes" id="UP000799766"/>
    </source>
</evidence>
<feature type="non-terminal residue" evidence="2">
    <location>
        <position position="1"/>
    </location>
</feature>
<dbReference type="SUPFAM" id="SSF82199">
    <property type="entry name" value="SET domain"/>
    <property type="match status" value="1"/>
</dbReference>
<evidence type="ECO:0000259" key="1">
    <source>
        <dbReference type="PROSITE" id="PS50280"/>
    </source>
</evidence>
<dbReference type="InterPro" id="IPR050869">
    <property type="entry name" value="H3K4_H4K5_MeTrfase"/>
</dbReference>
<keyword evidence="3" id="KW-1185">Reference proteome</keyword>
<dbReference type="AlphaFoldDB" id="A0A6A6PCZ2"/>
<dbReference type="OrthoDB" id="438641at2759"/>
<dbReference type="Gene3D" id="6.10.140.2220">
    <property type="match status" value="1"/>
</dbReference>
<dbReference type="Gene3D" id="1.10.220.160">
    <property type="match status" value="1"/>
</dbReference>
<dbReference type="GO" id="GO:0005634">
    <property type="term" value="C:nucleus"/>
    <property type="evidence" value="ECO:0007669"/>
    <property type="project" value="TreeGrafter"/>
</dbReference>
<dbReference type="InterPro" id="IPR001214">
    <property type="entry name" value="SET_dom"/>
</dbReference>
<proteinExistence type="predicted"/>
<dbReference type="PANTHER" id="PTHR12197:SF273">
    <property type="entry name" value="MYND-TYPE ZINC FINGER PROTEIN SAMB"/>
    <property type="match status" value="1"/>
</dbReference>
<organism evidence="2 3">
    <name type="scientific">Lineolata rhizophorae</name>
    <dbReference type="NCBI Taxonomy" id="578093"/>
    <lineage>
        <taxon>Eukaryota</taxon>
        <taxon>Fungi</taxon>
        <taxon>Dikarya</taxon>
        <taxon>Ascomycota</taxon>
        <taxon>Pezizomycotina</taxon>
        <taxon>Dothideomycetes</taxon>
        <taxon>Dothideomycetes incertae sedis</taxon>
        <taxon>Lineolatales</taxon>
        <taxon>Lineolataceae</taxon>
        <taxon>Lineolata</taxon>
    </lineage>
</organism>
<protein>
    <recommendedName>
        <fullName evidence="1">SET domain-containing protein</fullName>
    </recommendedName>
</protein>
<evidence type="ECO:0000313" key="2">
    <source>
        <dbReference type="EMBL" id="KAF2461740.1"/>
    </source>
</evidence>
<name>A0A6A6PCZ2_9PEZI</name>
<dbReference type="Proteomes" id="UP000799766">
    <property type="component" value="Unassembled WGS sequence"/>
</dbReference>
<dbReference type="EMBL" id="MU001671">
    <property type="protein sequence ID" value="KAF2461740.1"/>
    <property type="molecule type" value="Genomic_DNA"/>
</dbReference>
<accession>A0A6A6PCZ2</accession>
<feature type="domain" description="SET" evidence="1">
    <location>
        <begin position="178"/>
        <end position="497"/>
    </location>
</feature>
<dbReference type="Gene3D" id="2.170.270.10">
    <property type="entry name" value="SET domain"/>
    <property type="match status" value="2"/>
</dbReference>
<dbReference type="PANTHER" id="PTHR12197">
    <property type="entry name" value="HISTONE-LYSINE N-METHYLTRANSFERASE SMYD"/>
    <property type="match status" value="1"/>
</dbReference>